<evidence type="ECO:0000259" key="7">
    <source>
        <dbReference type="Pfam" id="PF08340"/>
    </source>
</evidence>
<dbReference type="InterPro" id="IPR005229">
    <property type="entry name" value="YicC/YloC-like"/>
</dbReference>
<gene>
    <name evidence="8" type="ORF">MNBD_ALPHA09-959</name>
</gene>
<accession>A0A3B0TC90</accession>
<name>A0A3B0TC90_9ZZZZ</name>
<dbReference type="GO" id="GO:0016787">
    <property type="term" value="F:hydrolase activity"/>
    <property type="evidence" value="ECO:0007669"/>
    <property type="project" value="UniProtKB-KW"/>
</dbReference>
<dbReference type="AlphaFoldDB" id="A0A3B0TC90"/>
<reference evidence="8" key="1">
    <citation type="submission" date="2018-06" db="EMBL/GenBank/DDBJ databases">
        <authorList>
            <person name="Zhirakovskaya E."/>
        </authorList>
    </citation>
    <scope>NUCLEOTIDE SEQUENCE</scope>
</reference>
<dbReference type="Pfam" id="PF08340">
    <property type="entry name" value="YicC-like_C"/>
    <property type="match status" value="1"/>
</dbReference>
<evidence type="ECO:0000313" key="8">
    <source>
        <dbReference type="EMBL" id="VAW14490.1"/>
    </source>
</evidence>
<dbReference type="InterPro" id="IPR013527">
    <property type="entry name" value="YicC-like_N"/>
</dbReference>
<feature type="domain" description="Endoribonuclease YicC-like N-terminal" evidence="6">
    <location>
        <begin position="4"/>
        <end position="158"/>
    </location>
</feature>
<dbReference type="EMBL" id="UOEM01000075">
    <property type="protein sequence ID" value="VAW14490.1"/>
    <property type="molecule type" value="Genomic_DNA"/>
</dbReference>
<comment type="cofactor">
    <cofactor evidence="1">
        <name>a divalent metal cation</name>
        <dbReference type="ChEBI" id="CHEBI:60240"/>
    </cofactor>
</comment>
<evidence type="ECO:0000256" key="3">
    <source>
        <dbReference type="ARBA" id="ARBA00022759"/>
    </source>
</evidence>
<protein>
    <submittedName>
        <fullName evidence="8">Protein YicC</fullName>
    </submittedName>
</protein>
<keyword evidence="3" id="KW-0255">Endonuclease</keyword>
<dbReference type="Pfam" id="PF03755">
    <property type="entry name" value="YicC-like_N"/>
    <property type="match status" value="1"/>
</dbReference>
<dbReference type="GO" id="GO:0004521">
    <property type="term" value="F:RNA endonuclease activity"/>
    <property type="evidence" value="ECO:0007669"/>
    <property type="project" value="InterPro"/>
</dbReference>
<dbReference type="PANTHER" id="PTHR30636:SF3">
    <property type="entry name" value="UPF0701 PROTEIN YICC"/>
    <property type="match status" value="1"/>
</dbReference>
<sequence>MGLSSMTGFGAASGSDEGVEWNWELRCLNGRGLDLRLRVPGGYEDIEPVARRRLAARLARGSCQATLQIKRTETIAEPRLNEGVLAGVLDIARRLQNEKDIAPASAHGLLSIRGVLEFVEPQMDDACRKAVVQAMAGGLDQALDALVADRTLEGGKLAEFLTAQVDEMARLTGVIGELPARDLAAHLDRLRGQVDQLLGSRGEFTTDRLHQEAAILATKADISEELDRLAAHIETARALLASGEPVGRRLDFLSQEFNREANTICSKSGDIGTTTLGLELKAVIDQFKEQVQNIE</sequence>
<evidence type="ECO:0000256" key="4">
    <source>
        <dbReference type="ARBA" id="ARBA00022801"/>
    </source>
</evidence>
<feature type="domain" description="Endoribonuclease YicC-like C-terminal" evidence="7">
    <location>
        <begin position="184"/>
        <end position="295"/>
    </location>
</feature>
<evidence type="ECO:0000256" key="1">
    <source>
        <dbReference type="ARBA" id="ARBA00001968"/>
    </source>
</evidence>
<evidence type="ECO:0000256" key="2">
    <source>
        <dbReference type="ARBA" id="ARBA00022722"/>
    </source>
</evidence>
<keyword evidence="2" id="KW-0540">Nuclease</keyword>
<dbReference type="InterPro" id="IPR013551">
    <property type="entry name" value="YicC-like_C"/>
</dbReference>
<dbReference type="PANTHER" id="PTHR30636">
    <property type="entry name" value="UPF0701 PROTEIN YICC"/>
    <property type="match status" value="1"/>
</dbReference>
<proteinExistence type="inferred from homology"/>
<keyword evidence="4" id="KW-0378">Hydrolase</keyword>
<dbReference type="NCBIfam" id="TIGR00255">
    <property type="entry name" value="YicC/YloC family endoribonuclease"/>
    <property type="match status" value="1"/>
</dbReference>
<evidence type="ECO:0000256" key="5">
    <source>
        <dbReference type="ARBA" id="ARBA00035648"/>
    </source>
</evidence>
<comment type="similarity">
    <text evidence="5">Belongs to the YicC/YloC family.</text>
</comment>
<evidence type="ECO:0000259" key="6">
    <source>
        <dbReference type="Pfam" id="PF03755"/>
    </source>
</evidence>
<organism evidence="8">
    <name type="scientific">hydrothermal vent metagenome</name>
    <dbReference type="NCBI Taxonomy" id="652676"/>
    <lineage>
        <taxon>unclassified sequences</taxon>
        <taxon>metagenomes</taxon>
        <taxon>ecological metagenomes</taxon>
    </lineage>
</organism>